<reference evidence="5 6" key="1">
    <citation type="submission" date="2018-07" db="EMBL/GenBank/DDBJ databases">
        <title>GABA Modulating Bacteria of the Human Gut Microbiota.</title>
        <authorList>
            <person name="Strandwitz P."/>
            <person name="Kim K.H."/>
            <person name="Terekhova D."/>
            <person name="Liu J.K."/>
            <person name="Sharma A."/>
            <person name="Levering J."/>
            <person name="Mcdonald D."/>
            <person name="Dietrich D."/>
            <person name="Ramadhar T.R."/>
            <person name="Lekbua A."/>
            <person name="Mroue N."/>
            <person name="Liston C."/>
            <person name="Stewart E.J."/>
            <person name="Dubin M.J."/>
            <person name="Zengler K."/>
            <person name="Knight R."/>
            <person name="Gilbert J.A."/>
            <person name="Clardy J."/>
            <person name="Lewis K."/>
        </authorList>
    </citation>
    <scope>NUCLEOTIDE SEQUENCE [LARGE SCALE GENOMIC DNA]</scope>
    <source>
        <strain evidence="5 6">KLE1738</strain>
    </source>
</reference>
<feature type="transmembrane region" description="Helical" evidence="2">
    <location>
        <begin position="111"/>
        <end position="132"/>
    </location>
</feature>
<keyword evidence="2" id="KW-0812">Transmembrane</keyword>
<feature type="transmembrane region" description="Helical" evidence="2">
    <location>
        <begin position="6"/>
        <end position="28"/>
    </location>
</feature>
<dbReference type="EMBL" id="QQRQ01000016">
    <property type="protein sequence ID" value="RFT06121.1"/>
    <property type="molecule type" value="Genomic_DNA"/>
</dbReference>
<feature type="transmembrane region" description="Helical" evidence="2">
    <location>
        <begin position="283"/>
        <end position="302"/>
    </location>
</feature>
<dbReference type="Pfam" id="PF16107">
    <property type="entry name" value="DUF4825"/>
    <property type="match status" value="1"/>
</dbReference>
<comment type="caution">
    <text evidence="5">The sequence shown here is derived from an EMBL/GenBank/DDBJ whole genome shotgun (WGS) entry which is preliminary data.</text>
</comment>
<keyword evidence="2" id="KW-1133">Transmembrane helix</keyword>
<accession>A0A3E2B2B7</accession>
<evidence type="ECO:0000256" key="1">
    <source>
        <dbReference type="SAM" id="MobiDB-lite"/>
    </source>
</evidence>
<dbReference type="Proteomes" id="UP000260649">
    <property type="component" value="Unassembled WGS sequence"/>
</dbReference>
<name>A0A3E2B2B7_9FIRM</name>
<dbReference type="InterPro" id="IPR032250">
    <property type="entry name" value="DUF4825"/>
</dbReference>
<gene>
    <name evidence="5" type="ORF">DV520_08940</name>
</gene>
<feature type="region of interest" description="Disordered" evidence="1">
    <location>
        <begin position="82"/>
        <end position="104"/>
    </location>
</feature>
<evidence type="ECO:0000259" key="4">
    <source>
        <dbReference type="Pfam" id="PF16107"/>
    </source>
</evidence>
<keyword evidence="6" id="KW-1185">Reference proteome</keyword>
<evidence type="ECO:0000313" key="6">
    <source>
        <dbReference type="Proteomes" id="UP000260649"/>
    </source>
</evidence>
<dbReference type="RefSeq" id="WP_117142491.1">
    <property type="nucleotide sequence ID" value="NZ_CAKXKJ010000007.1"/>
</dbReference>
<dbReference type="PANTHER" id="PTHR34978:SF3">
    <property type="entry name" value="SLR0241 PROTEIN"/>
    <property type="match status" value="1"/>
</dbReference>
<dbReference type="PANTHER" id="PTHR34978">
    <property type="entry name" value="POSSIBLE SENSOR-TRANSDUCER PROTEIN BLAR"/>
    <property type="match status" value="1"/>
</dbReference>
<evidence type="ECO:0000256" key="2">
    <source>
        <dbReference type="SAM" id="Phobius"/>
    </source>
</evidence>
<dbReference type="Pfam" id="PF05569">
    <property type="entry name" value="Peptidase_M56"/>
    <property type="match status" value="1"/>
</dbReference>
<sequence>MDQILQTLLTMTTTASVAALCVMGLRLLLKRAPRWITCLLWMVVFVRMVCPVSFSLPVSLVPAPIAQGTYVQQAGQALEASSRAQAPAPADTGGPADQGASAGPDRTDVVVGLWGAGTLGMLLWGGVSYLRLRRRTGEAIRLEGNLYETDQIAAPFVCGVFSPKIYLPVGLDPQDRPYVLLHEQAHLRRRDHLTKPLAWLALCLHWCNPLLWLAYRLFCRDLETACDQAVIRRFGAKDTAQYAAALLHLGHSGKLPQAVPLAFGEEDPKGRIRHVLDYKRPPVWVAGIALLVCAATIVLILANPGVPEDQMEGVAITETYLQLRGTPVRLPEELQTSLVSLLRDYDQEDYTPLAQFSLPNGALLLTNANRGTQFCLFLGETGAPVLVRLNHDGYSASQKKAVLPESLLQDPRWRAFQTSLSSYLREGWAEDLYALKTPYLGSPSACLAILEELHLSQAVGPYQIALQTERAPYGITLQFQEACPQGALSSATEYLRFCGTVFQALVGNGDRFSWELPLEGSDTPARGTVEKTPWDTTSLTAFLPAWQQALEEWLQESPLFQTTRPE</sequence>
<protein>
    <submittedName>
        <fullName evidence="5">DUF4825 domain-containing protein</fullName>
    </submittedName>
</protein>
<feature type="transmembrane region" description="Helical" evidence="2">
    <location>
        <begin position="35"/>
        <end position="54"/>
    </location>
</feature>
<dbReference type="GeneID" id="97995856"/>
<keyword evidence="2" id="KW-0472">Membrane</keyword>
<dbReference type="InterPro" id="IPR052173">
    <property type="entry name" value="Beta-lactam_resp_regulator"/>
</dbReference>
<proteinExistence type="predicted"/>
<evidence type="ECO:0000259" key="3">
    <source>
        <dbReference type="Pfam" id="PF05569"/>
    </source>
</evidence>
<evidence type="ECO:0000313" key="5">
    <source>
        <dbReference type="EMBL" id="RFT06121.1"/>
    </source>
</evidence>
<dbReference type="CDD" id="cd07341">
    <property type="entry name" value="M56_BlaR1_MecR1_like"/>
    <property type="match status" value="1"/>
</dbReference>
<dbReference type="OrthoDB" id="9804799at2"/>
<organism evidence="5 6">
    <name type="scientific">Evtepia gabavorous</name>
    <dbReference type="NCBI Taxonomy" id="2211183"/>
    <lineage>
        <taxon>Bacteria</taxon>
        <taxon>Bacillati</taxon>
        <taxon>Bacillota</taxon>
        <taxon>Clostridia</taxon>
        <taxon>Eubacteriales</taxon>
        <taxon>Evtepia</taxon>
    </lineage>
</organism>
<feature type="domain" description="Peptidase M56" evidence="3">
    <location>
        <begin position="7"/>
        <end position="273"/>
    </location>
</feature>
<dbReference type="AlphaFoldDB" id="A0A3E2B2B7"/>
<feature type="domain" description="DUF4825" evidence="4">
    <location>
        <begin position="432"/>
        <end position="517"/>
    </location>
</feature>
<dbReference type="InterPro" id="IPR008756">
    <property type="entry name" value="Peptidase_M56"/>
</dbReference>
<feature type="compositionally biased region" description="Low complexity" evidence="1">
    <location>
        <begin position="84"/>
        <end position="100"/>
    </location>
</feature>